<evidence type="ECO:0000313" key="2">
    <source>
        <dbReference type="EMBL" id="KKQ70137.1"/>
    </source>
</evidence>
<dbReference type="STRING" id="1618490.US90_C0008G0029"/>
<dbReference type="EMBL" id="LBUT01000008">
    <property type="protein sequence ID" value="KKQ70137.1"/>
    <property type="molecule type" value="Genomic_DNA"/>
</dbReference>
<dbReference type="Proteomes" id="UP000034406">
    <property type="component" value="Unassembled WGS sequence"/>
</dbReference>
<reference evidence="2 3" key="1">
    <citation type="journal article" date="2015" name="Nature">
        <title>rRNA introns, odd ribosomes, and small enigmatic genomes across a large radiation of phyla.</title>
        <authorList>
            <person name="Brown C.T."/>
            <person name="Hug L.A."/>
            <person name="Thomas B.C."/>
            <person name="Sharon I."/>
            <person name="Castelle C.J."/>
            <person name="Singh A."/>
            <person name="Wilkins M.J."/>
            <person name="Williams K.H."/>
            <person name="Banfield J.F."/>
        </authorList>
    </citation>
    <scope>NUCLEOTIDE SEQUENCE [LARGE SCALE GENOMIC DNA]</scope>
</reference>
<evidence type="ECO:0000256" key="1">
    <source>
        <dbReference type="SAM" id="MobiDB-lite"/>
    </source>
</evidence>
<name>A0A0G0JU15_9BACT</name>
<feature type="compositionally biased region" description="Basic and acidic residues" evidence="1">
    <location>
        <begin position="112"/>
        <end position="124"/>
    </location>
</feature>
<accession>A0A0G0JU15</accession>
<proteinExistence type="predicted"/>
<dbReference type="AlphaFoldDB" id="A0A0G0JU15"/>
<protein>
    <submittedName>
        <fullName evidence="2">Uncharacterized protein</fullName>
    </submittedName>
</protein>
<organism evidence="2 3">
    <name type="scientific">Candidatus Shapirobacteria bacterium GW2011_GWE2_38_30</name>
    <dbReference type="NCBI Taxonomy" id="1618490"/>
    <lineage>
        <taxon>Bacteria</taxon>
        <taxon>Candidatus Shapironibacteriota</taxon>
    </lineage>
</organism>
<comment type="caution">
    <text evidence="2">The sequence shown here is derived from an EMBL/GenBank/DDBJ whole genome shotgun (WGS) entry which is preliminary data.</text>
</comment>
<gene>
    <name evidence="2" type="ORF">US90_C0008G0029</name>
</gene>
<evidence type="ECO:0000313" key="3">
    <source>
        <dbReference type="Proteomes" id="UP000034406"/>
    </source>
</evidence>
<sequence>MGNNDFEAILRHLEREDGLVGGSSGDEGRKVIQNECKRTKMLFEGFLQGRAGQEFRISDVAVHVGCCESQARKLISKSPMAERSRMEGTLRIYRSKAIPLEPTKEGLEEEARENCAGREARDDFADMSNRKGGFRVKKF</sequence>
<feature type="region of interest" description="Disordered" evidence="1">
    <location>
        <begin position="103"/>
        <end position="139"/>
    </location>
</feature>